<keyword evidence="2" id="KW-1185">Reference proteome</keyword>
<keyword evidence="1" id="KW-0614">Plasmid</keyword>
<geneLocation type="plasmid" evidence="1 2">
    <name>pREB2</name>
</geneLocation>
<evidence type="ECO:0000313" key="1">
    <source>
        <dbReference type="EMBL" id="ABW32046.1"/>
    </source>
</evidence>
<dbReference type="AlphaFoldDB" id="A8ZLL9"/>
<dbReference type="Proteomes" id="UP000000268">
    <property type="component" value="Plasmid pREB2"/>
</dbReference>
<dbReference type="EMBL" id="CP000839">
    <property type="protein sequence ID" value="ABW32046.1"/>
    <property type="molecule type" value="Genomic_DNA"/>
</dbReference>
<dbReference type="KEGG" id="amr:AM1_B0327"/>
<name>A8ZLL9_ACAM1</name>
<sequence>MTISFGTLEQHVRQISPFSEALPYTSADSADQVTEDSDGR</sequence>
<reference evidence="1 2" key="1">
    <citation type="journal article" date="2008" name="Proc. Natl. Acad. Sci. U.S.A.">
        <title>Niche adaptation and genome expansion in the chlorophyll d-producing cyanobacterium Acaryochloris marina.</title>
        <authorList>
            <person name="Swingley W.D."/>
            <person name="Chen M."/>
            <person name="Cheung P.C."/>
            <person name="Conrad A.L."/>
            <person name="Dejesa L.C."/>
            <person name="Hao J."/>
            <person name="Honchak B.M."/>
            <person name="Karbach L.E."/>
            <person name="Kurdoglu A."/>
            <person name="Lahiri S."/>
            <person name="Mastrian S.D."/>
            <person name="Miyashita H."/>
            <person name="Page L."/>
            <person name="Ramakrishna P."/>
            <person name="Satoh S."/>
            <person name="Sattley W.M."/>
            <person name="Shimada Y."/>
            <person name="Taylor H.L."/>
            <person name="Tomo T."/>
            <person name="Tsuchiya T."/>
            <person name="Wang Z.T."/>
            <person name="Raymond J."/>
            <person name="Mimuro M."/>
            <person name="Blankenship R.E."/>
            <person name="Touchman J.W."/>
        </authorList>
    </citation>
    <scope>NUCLEOTIDE SEQUENCE [LARGE SCALE GENOMIC DNA]</scope>
    <source>
        <strain evidence="2">MBIC 11017</strain>
        <plasmid evidence="2">Plasmid pREB2</plasmid>
    </source>
</reference>
<evidence type="ECO:0000313" key="2">
    <source>
        <dbReference type="Proteomes" id="UP000000268"/>
    </source>
</evidence>
<dbReference type="RefSeq" id="WP_012167194.1">
    <property type="nucleotide sequence ID" value="NC_009927.1"/>
</dbReference>
<accession>A8ZLL9</accession>
<organism evidence="1 2">
    <name type="scientific">Acaryochloris marina (strain MBIC 11017)</name>
    <dbReference type="NCBI Taxonomy" id="329726"/>
    <lineage>
        <taxon>Bacteria</taxon>
        <taxon>Bacillati</taxon>
        <taxon>Cyanobacteriota</taxon>
        <taxon>Cyanophyceae</taxon>
        <taxon>Acaryochloridales</taxon>
        <taxon>Acaryochloridaceae</taxon>
        <taxon>Acaryochloris</taxon>
    </lineage>
</organism>
<protein>
    <submittedName>
        <fullName evidence="1">Uncharacterized protein</fullName>
    </submittedName>
</protein>
<dbReference type="HOGENOM" id="CLU_3283156_0_0_3"/>
<gene>
    <name evidence="1" type="ordered locus">AM1_B0327</name>
</gene>
<proteinExistence type="predicted"/>